<dbReference type="Proteomes" id="UP000305948">
    <property type="component" value="Unassembled WGS sequence"/>
</dbReference>
<gene>
    <name evidence="1" type="ORF">OE88DRAFT_1641303</name>
</gene>
<dbReference type="AlphaFoldDB" id="A0A5C3NDD1"/>
<organism evidence="1 2">
    <name type="scientific">Heliocybe sulcata</name>
    <dbReference type="NCBI Taxonomy" id="5364"/>
    <lineage>
        <taxon>Eukaryota</taxon>
        <taxon>Fungi</taxon>
        <taxon>Dikarya</taxon>
        <taxon>Basidiomycota</taxon>
        <taxon>Agaricomycotina</taxon>
        <taxon>Agaricomycetes</taxon>
        <taxon>Gloeophyllales</taxon>
        <taxon>Gloeophyllaceae</taxon>
        <taxon>Heliocybe</taxon>
    </lineage>
</organism>
<proteinExistence type="predicted"/>
<dbReference type="EMBL" id="ML213504">
    <property type="protein sequence ID" value="TFK55370.1"/>
    <property type="molecule type" value="Genomic_DNA"/>
</dbReference>
<name>A0A5C3NDD1_9AGAM</name>
<evidence type="ECO:0000313" key="1">
    <source>
        <dbReference type="EMBL" id="TFK55370.1"/>
    </source>
</evidence>
<keyword evidence="2" id="KW-1185">Reference proteome</keyword>
<evidence type="ECO:0000313" key="2">
    <source>
        <dbReference type="Proteomes" id="UP000305948"/>
    </source>
</evidence>
<protein>
    <submittedName>
        <fullName evidence="1">Uncharacterized protein</fullName>
    </submittedName>
</protein>
<sequence length="363" mass="42132">MDFSSYFLAFLDLGSPLTDSLMHPSEYRWPLDRQQDSGTSAAAGSLSQLDCIWMLQLLSLFQDLEFVLTPIQYAQQCFFMDHFLVMENAIIESIDIATSSTGFSIYVPLPRNRHNLTANDISLLARTRWTQSGLPHFDPLVTRLDHSLLPEDTHITHILDSEYPQFTSPYDVFRVKAVPPSYSIDTLGGLRRRPIPRRQWVAIEGIDFCCWLDKIIKIDVDYPSHVIMQGWQYEHYHGRPPRIAPFWARISNKCLSLPQPWSSIQSLGLLDFIHLAMLFDDNLYGLYKELQRHVRFLNGGEYKDANLLERMNNWLGLFDELQVYDVDDDGSEMVVPEDFEDLEDLEDEDEEDDEDMFVLEYGV</sequence>
<reference evidence="1 2" key="1">
    <citation type="journal article" date="2019" name="Nat. Ecol. Evol.">
        <title>Megaphylogeny resolves global patterns of mushroom evolution.</title>
        <authorList>
            <person name="Varga T."/>
            <person name="Krizsan K."/>
            <person name="Foldi C."/>
            <person name="Dima B."/>
            <person name="Sanchez-Garcia M."/>
            <person name="Sanchez-Ramirez S."/>
            <person name="Szollosi G.J."/>
            <person name="Szarkandi J.G."/>
            <person name="Papp V."/>
            <person name="Albert L."/>
            <person name="Andreopoulos W."/>
            <person name="Angelini C."/>
            <person name="Antonin V."/>
            <person name="Barry K.W."/>
            <person name="Bougher N.L."/>
            <person name="Buchanan P."/>
            <person name="Buyck B."/>
            <person name="Bense V."/>
            <person name="Catcheside P."/>
            <person name="Chovatia M."/>
            <person name="Cooper J."/>
            <person name="Damon W."/>
            <person name="Desjardin D."/>
            <person name="Finy P."/>
            <person name="Geml J."/>
            <person name="Haridas S."/>
            <person name="Hughes K."/>
            <person name="Justo A."/>
            <person name="Karasinski D."/>
            <person name="Kautmanova I."/>
            <person name="Kiss B."/>
            <person name="Kocsube S."/>
            <person name="Kotiranta H."/>
            <person name="LaButti K.M."/>
            <person name="Lechner B.E."/>
            <person name="Liimatainen K."/>
            <person name="Lipzen A."/>
            <person name="Lukacs Z."/>
            <person name="Mihaltcheva S."/>
            <person name="Morgado L.N."/>
            <person name="Niskanen T."/>
            <person name="Noordeloos M.E."/>
            <person name="Ohm R.A."/>
            <person name="Ortiz-Santana B."/>
            <person name="Ovrebo C."/>
            <person name="Racz N."/>
            <person name="Riley R."/>
            <person name="Savchenko A."/>
            <person name="Shiryaev A."/>
            <person name="Soop K."/>
            <person name="Spirin V."/>
            <person name="Szebenyi C."/>
            <person name="Tomsovsky M."/>
            <person name="Tulloss R.E."/>
            <person name="Uehling J."/>
            <person name="Grigoriev I.V."/>
            <person name="Vagvolgyi C."/>
            <person name="Papp T."/>
            <person name="Martin F.M."/>
            <person name="Miettinen O."/>
            <person name="Hibbett D.S."/>
            <person name="Nagy L.G."/>
        </authorList>
    </citation>
    <scope>NUCLEOTIDE SEQUENCE [LARGE SCALE GENOMIC DNA]</scope>
    <source>
        <strain evidence="1 2">OMC1185</strain>
    </source>
</reference>
<accession>A0A5C3NDD1</accession>